<evidence type="ECO:0000313" key="2">
    <source>
        <dbReference type="EMBL" id="TNV75763.1"/>
    </source>
</evidence>
<proteinExistence type="predicted"/>
<dbReference type="AlphaFoldDB" id="A0A8J8NJB0"/>
<name>A0A8J8NJB0_HALGN</name>
<dbReference type="EMBL" id="RRYP01014874">
    <property type="protein sequence ID" value="TNV75763.1"/>
    <property type="molecule type" value="Genomic_DNA"/>
</dbReference>
<organism evidence="2 3">
    <name type="scientific">Halteria grandinella</name>
    <dbReference type="NCBI Taxonomy" id="5974"/>
    <lineage>
        <taxon>Eukaryota</taxon>
        <taxon>Sar</taxon>
        <taxon>Alveolata</taxon>
        <taxon>Ciliophora</taxon>
        <taxon>Intramacronucleata</taxon>
        <taxon>Spirotrichea</taxon>
        <taxon>Stichotrichia</taxon>
        <taxon>Sporadotrichida</taxon>
        <taxon>Halteriidae</taxon>
        <taxon>Halteria</taxon>
    </lineage>
</organism>
<comment type="caution">
    <text evidence="2">The sequence shown here is derived from an EMBL/GenBank/DDBJ whole genome shotgun (WGS) entry which is preliminary data.</text>
</comment>
<accession>A0A8J8NJB0</accession>
<sequence length="64" mass="7102">MKQVTGITRDKKAEDDSVPLSEEGLTAQHIDMVMQHASCSRNTAIRVLRESNDDMVAAVMKLTQ</sequence>
<dbReference type="Proteomes" id="UP000785679">
    <property type="component" value="Unassembled WGS sequence"/>
</dbReference>
<gene>
    <name evidence="2" type="ORF">FGO68_gene5037</name>
</gene>
<evidence type="ECO:0000313" key="3">
    <source>
        <dbReference type="Proteomes" id="UP000785679"/>
    </source>
</evidence>
<reference evidence="2" key="1">
    <citation type="submission" date="2019-06" db="EMBL/GenBank/DDBJ databases">
        <authorList>
            <person name="Zheng W."/>
        </authorList>
    </citation>
    <scope>NUCLEOTIDE SEQUENCE</scope>
    <source>
        <strain evidence="2">QDHG01</strain>
    </source>
</reference>
<dbReference type="OrthoDB" id="3169036at2759"/>
<evidence type="ECO:0000256" key="1">
    <source>
        <dbReference type="SAM" id="MobiDB-lite"/>
    </source>
</evidence>
<protein>
    <recommendedName>
        <fullName evidence="4">Nascent polypeptide-associated complex subunit alpha-like UBA domain-containing protein</fullName>
    </recommendedName>
</protein>
<evidence type="ECO:0008006" key="4">
    <source>
        <dbReference type="Google" id="ProtNLM"/>
    </source>
</evidence>
<keyword evidence="3" id="KW-1185">Reference proteome</keyword>
<dbReference type="Gene3D" id="1.10.8.10">
    <property type="entry name" value="DNA helicase RuvA subunit, C-terminal domain"/>
    <property type="match status" value="1"/>
</dbReference>
<feature type="region of interest" description="Disordered" evidence="1">
    <location>
        <begin position="1"/>
        <end position="21"/>
    </location>
</feature>